<dbReference type="SMR" id="A0A482XD92"/>
<dbReference type="GO" id="GO:0015031">
    <property type="term" value="P:protein transport"/>
    <property type="evidence" value="ECO:0007669"/>
    <property type="project" value="UniProtKB-KW"/>
</dbReference>
<keyword evidence="4" id="KW-0813">Transport</keyword>
<comment type="function">
    <text evidence="7">SNARE involved in targeting and fusion of ER-derived transport vesicles with the Golgi complex as well as Golgi-derived retrograde transport vesicles with the ER.</text>
</comment>
<dbReference type="GO" id="GO:0006890">
    <property type="term" value="P:retrograde vesicle-mediated transport, Golgi to endoplasmic reticulum"/>
    <property type="evidence" value="ECO:0007669"/>
    <property type="project" value="InterPro"/>
</dbReference>
<organism evidence="10 11">
    <name type="scientific">Laodelphax striatellus</name>
    <name type="common">Small brown planthopper</name>
    <name type="synonym">Delphax striatella</name>
    <dbReference type="NCBI Taxonomy" id="195883"/>
    <lineage>
        <taxon>Eukaryota</taxon>
        <taxon>Metazoa</taxon>
        <taxon>Ecdysozoa</taxon>
        <taxon>Arthropoda</taxon>
        <taxon>Hexapoda</taxon>
        <taxon>Insecta</taxon>
        <taxon>Pterygota</taxon>
        <taxon>Neoptera</taxon>
        <taxon>Paraneoptera</taxon>
        <taxon>Hemiptera</taxon>
        <taxon>Auchenorrhyncha</taxon>
        <taxon>Fulgoroidea</taxon>
        <taxon>Delphacidae</taxon>
        <taxon>Criomorphinae</taxon>
        <taxon>Laodelphax</taxon>
    </lineage>
</organism>
<dbReference type="GO" id="GO:0005794">
    <property type="term" value="C:Golgi apparatus"/>
    <property type="evidence" value="ECO:0007669"/>
    <property type="project" value="UniProtKB-SubCell"/>
</dbReference>
<evidence type="ECO:0000259" key="9">
    <source>
        <dbReference type="PROSITE" id="PS50859"/>
    </source>
</evidence>
<dbReference type="SMART" id="SM01270">
    <property type="entry name" value="Longin"/>
    <property type="match status" value="1"/>
</dbReference>
<evidence type="ECO:0000313" key="11">
    <source>
        <dbReference type="Proteomes" id="UP000291343"/>
    </source>
</evidence>
<feature type="domain" description="Longin" evidence="9">
    <location>
        <begin position="6"/>
        <end position="119"/>
    </location>
</feature>
<proteinExistence type="inferred from homology"/>
<evidence type="ECO:0000256" key="5">
    <source>
        <dbReference type="ARBA" id="ARBA00023054"/>
    </source>
</evidence>
<dbReference type="AlphaFoldDB" id="A0A482XD92"/>
<dbReference type="GO" id="GO:0005789">
    <property type="term" value="C:endoplasmic reticulum membrane"/>
    <property type="evidence" value="ECO:0007669"/>
    <property type="project" value="UniProtKB-SubCell"/>
</dbReference>
<dbReference type="STRING" id="195883.A0A482XD92"/>
<name>A0A482XD92_LAOST</name>
<evidence type="ECO:0000256" key="6">
    <source>
        <dbReference type="ARBA" id="ARBA00023136"/>
    </source>
</evidence>
<dbReference type="InterPro" id="IPR010908">
    <property type="entry name" value="Longin_dom"/>
</dbReference>
<dbReference type="Pfam" id="PF25970">
    <property type="entry name" value="SEC22a_C"/>
    <property type="match status" value="1"/>
</dbReference>
<evidence type="ECO:0000256" key="8">
    <source>
        <dbReference type="ARBA" id="ARBA00024188"/>
    </source>
</evidence>
<evidence type="ECO:0000256" key="1">
    <source>
        <dbReference type="ARBA" id="ARBA00004163"/>
    </source>
</evidence>
<keyword evidence="4" id="KW-0653">Protein transport</keyword>
<accession>A0A482XD92</accession>
<evidence type="ECO:0000256" key="3">
    <source>
        <dbReference type="ARBA" id="ARBA00008025"/>
    </source>
</evidence>
<reference evidence="10 11" key="1">
    <citation type="journal article" date="2017" name="Gigascience">
        <title>Genome sequence of the small brown planthopper, Laodelphax striatellus.</title>
        <authorList>
            <person name="Zhu J."/>
            <person name="Jiang F."/>
            <person name="Wang X."/>
            <person name="Yang P."/>
            <person name="Bao Y."/>
            <person name="Zhao W."/>
            <person name="Wang W."/>
            <person name="Lu H."/>
            <person name="Wang Q."/>
            <person name="Cui N."/>
            <person name="Li J."/>
            <person name="Chen X."/>
            <person name="Luo L."/>
            <person name="Yu J."/>
            <person name="Kang L."/>
            <person name="Cui F."/>
        </authorList>
    </citation>
    <scope>NUCLEOTIDE SEQUENCE [LARGE SCALE GENOMIC DNA]</scope>
    <source>
        <strain evidence="10">Lst14</strain>
    </source>
</reference>
<protein>
    <recommendedName>
        <fullName evidence="9">Longin domain-containing protein</fullName>
    </recommendedName>
</protein>
<comment type="caution">
    <text evidence="10">The sequence shown here is derived from an EMBL/GenBank/DDBJ whole genome shotgun (WGS) entry which is preliminary data.</text>
</comment>
<dbReference type="InParanoid" id="A0A482XD92"/>
<evidence type="ECO:0000313" key="10">
    <source>
        <dbReference type="EMBL" id="RZF43520.1"/>
    </source>
</evidence>
<gene>
    <name evidence="10" type="ORF">LSTR_LSTR013044</name>
</gene>
<comment type="similarity">
    <text evidence="3">Belongs to the synaptobrevin family.</text>
</comment>
<keyword evidence="6" id="KW-0472">Membrane</keyword>
<comment type="subcellular location">
    <subcellularLocation>
        <location evidence="1">Endoplasmic reticulum membrane</location>
        <topology evidence="1">Single-pass type IV membrane protein</topology>
    </subcellularLocation>
    <subcellularLocation>
        <location evidence="8">Golgi apparatus</location>
        <location evidence="8">cis-Golgi network membrane</location>
    </subcellularLocation>
    <subcellularLocation>
        <location evidence="2">Melanosome</location>
    </subcellularLocation>
</comment>
<dbReference type="PANTHER" id="PTHR45837">
    <property type="entry name" value="VESICLE-TRAFFICKING PROTEIN SEC22B"/>
    <property type="match status" value="1"/>
</dbReference>
<dbReference type="Proteomes" id="UP000291343">
    <property type="component" value="Unassembled WGS sequence"/>
</dbReference>
<dbReference type="OrthoDB" id="1719357at2759"/>
<dbReference type="Gene3D" id="3.30.450.50">
    <property type="entry name" value="Longin domain"/>
    <property type="match status" value="1"/>
</dbReference>
<dbReference type="GO" id="GO:0006888">
    <property type="term" value="P:endoplasmic reticulum to Golgi vesicle-mediated transport"/>
    <property type="evidence" value="ECO:0007669"/>
    <property type="project" value="InterPro"/>
</dbReference>
<dbReference type="InterPro" id="IPR044565">
    <property type="entry name" value="Sec22"/>
</dbReference>
<dbReference type="GO" id="GO:0005484">
    <property type="term" value="F:SNAP receptor activity"/>
    <property type="evidence" value="ECO:0007669"/>
    <property type="project" value="InterPro"/>
</dbReference>
<dbReference type="EMBL" id="QKKF02012654">
    <property type="protein sequence ID" value="RZF43520.1"/>
    <property type="molecule type" value="Genomic_DNA"/>
</dbReference>
<dbReference type="InterPro" id="IPR011012">
    <property type="entry name" value="Longin-like_dom_sf"/>
</dbReference>
<dbReference type="InterPro" id="IPR059071">
    <property type="entry name" value="SEC22a-c_C"/>
</dbReference>
<dbReference type="SUPFAM" id="SSF64356">
    <property type="entry name" value="SNARE-like"/>
    <property type="match status" value="1"/>
</dbReference>
<evidence type="ECO:0000256" key="2">
    <source>
        <dbReference type="ARBA" id="ARBA00004223"/>
    </source>
</evidence>
<keyword evidence="11" id="KW-1185">Reference proteome</keyword>
<evidence type="ECO:0000256" key="4">
    <source>
        <dbReference type="ARBA" id="ARBA00022927"/>
    </source>
</evidence>
<evidence type="ECO:0000256" key="7">
    <source>
        <dbReference type="ARBA" id="ARBA00024173"/>
    </source>
</evidence>
<keyword evidence="5" id="KW-0175">Coiled coil</keyword>
<dbReference type="CDD" id="cd14824">
    <property type="entry name" value="Longin"/>
    <property type="match status" value="1"/>
</dbReference>
<dbReference type="PROSITE" id="PS50859">
    <property type="entry name" value="LONGIN"/>
    <property type="match status" value="1"/>
</dbReference>
<sequence length="313" mass="36005">MIVYALIARTKDGMALSATTDFNDEVNKFVKESKRYVKIVAKKSGQYPDRCTVNLGAHDLHFISGLGVTYLVLCDSAHPPVLAFSFLNELMKEFITQYDSIRVNLARRPYSFIEFDNFIHKTRQRYNKPQNLSTRINLSDLSCEIKLRPPFIVPLSEIEPVRNGYRVINVPQMGVGPPPKLEPMDWYAVVSILPTSLCVMLGMYRGFSALSESALEIYTDRGILEYDGPSPSHGLVFLFEGFLRIFQLYLLVYHSRYRIVESWVCMILLLWSVWLVWDLRDTVQRLFFIASAIGSHISTITRRLSLKLPEYNV</sequence>
<dbReference type="Pfam" id="PF13774">
    <property type="entry name" value="Longin"/>
    <property type="match status" value="1"/>
</dbReference>